<reference evidence="3" key="1">
    <citation type="journal article" date="2008" name="J. Bacteriol.">
        <title>Genome sequence of the fish pathogen Renibacterium salmoninarum suggests reductive evolution away from an environmental Arthrobacter ancestor.</title>
        <authorList>
            <person name="Wiens G.D."/>
            <person name="Rockey D.D."/>
            <person name="Wu Z."/>
            <person name="Chang J."/>
            <person name="Levy R."/>
            <person name="Crane S."/>
            <person name="Chen D.S."/>
            <person name="Capri G.R."/>
            <person name="Burnett J.R."/>
            <person name="Sudheesh P.S."/>
            <person name="Schipma M.J."/>
            <person name="Burd H."/>
            <person name="Bhattacharyya A."/>
            <person name="Rhodes L.D."/>
            <person name="Kaul R."/>
            <person name="Strom M.S."/>
        </authorList>
    </citation>
    <scope>NUCLEOTIDE SEQUENCE [LARGE SCALE GENOMIC DNA]</scope>
    <source>
        <strain evidence="3">ATCC 33209 / DSM 20767 / JCM 11484 / NBRC 15589 / NCIMB 2235</strain>
    </source>
</reference>
<evidence type="ECO:0000256" key="1">
    <source>
        <dbReference type="SAM" id="Phobius"/>
    </source>
</evidence>
<organism evidence="2 3">
    <name type="scientific">Renibacterium salmoninarum (strain ATCC 33209 / DSM 20767 / JCM 11484 / NBRC 15589 / NCIMB 2235)</name>
    <dbReference type="NCBI Taxonomy" id="288705"/>
    <lineage>
        <taxon>Bacteria</taxon>
        <taxon>Bacillati</taxon>
        <taxon>Actinomycetota</taxon>
        <taxon>Actinomycetes</taxon>
        <taxon>Micrococcales</taxon>
        <taxon>Micrococcaceae</taxon>
        <taxon>Renibacterium</taxon>
    </lineage>
</organism>
<feature type="transmembrane region" description="Helical" evidence="1">
    <location>
        <begin position="111"/>
        <end position="136"/>
    </location>
</feature>
<dbReference type="STRING" id="288705.RSal33209_3133"/>
<name>A9WUI0_RENSM</name>
<evidence type="ECO:0000313" key="3">
    <source>
        <dbReference type="Proteomes" id="UP000002007"/>
    </source>
</evidence>
<sequence>MVIWSRWGILVVLCVILGMLPTLALGGALNAGRGKTPAMLIGIGLIVSGVLTFLFAKFLLPKMDKPRPVTINQQLAQPYVNEHGVTMTQQTVQAVDPNTGRPVFYAPKSTLFFIPVMIGAYILPALGLIFVVVGLISAK</sequence>
<feature type="transmembrane region" description="Helical" evidence="1">
    <location>
        <begin position="36"/>
        <end position="60"/>
    </location>
</feature>
<dbReference type="AlphaFoldDB" id="A9WUI0"/>
<keyword evidence="1" id="KW-1133">Transmembrane helix</keyword>
<keyword evidence="3" id="KW-1185">Reference proteome</keyword>
<gene>
    <name evidence="2" type="ordered locus">RSal33209_3133</name>
</gene>
<proteinExistence type="predicted"/>
<accession>A9WUI0</accession>
<protein>
    <submittedName>
        <fullName evidence="2">Uncharacterized protein</fullName>
    </submittedName>
</protein>
<keyword evidence="1" id="KW-0472">Membrane</keyword>
<evidence type="ECO:0000313" key="2">
    <source>
        <dbReference type="EMBL" id="ABY24851.1"/>
    </source>
</evidence>
<dbReference type="EMBL" id="CP000910">
    <property type="protein sequence ID" value="ABY24851.1"/>
    <property type="molecule type" value="Genomic_DNA"/>
</dbReference>
<dbReference type="Proteomes" id="UP000002007">
    <property type="component" value="Chromosome"/>
</dbReference>
<dbReference type="HOGENOM" id="CLU_1843498_0_0_11"/>
<dbReference type="KEGG" id="rsa:RSal33209_3133"/>
<dbReference type="RefSeq" id="WP_012246493.1">
    <property type="nucleotide sequence ID" value="NC_010168.1"/>
</dbReference>
<keyword evidence="1" id="KW-0812">Transmembrane</keyword>